<name>A0ABT2CTI7_9BURK</name>
<sequence length="144" mass="14791">MKRSTLALLLACAGGATGNAFAGPALDAAQAHFAAIGSADHAAIVRDYADNARLTWVGGPLDGSYDGPAAIGAVWDKFGAAAGPVRVSVMGIAESANPKGATVVAGVQFEGKMQVKVRYVLTYRDGKLVNETWQVDPKLAPASY</sequence>
<dbReference type="InterPro" id="IPR037401">
    <property type="entry name" value="SnoaL-like"/>
</dbReference>
<proteinExistence type="predicted"/>
<organism evidence="3 4">
    <name type="scientific">Massilia terrae</name>
    <dbReference type="NCBI Taxonomy" id="1811224"/>
    <lineage>
        <taxon>Bacteria</taxon>
        <taxon>Pseudomonadati</taxon>
        <taxon>Pseudomonadota</taxon>
        <taxon>Betaproteobacteria</taxon>
        <taxon>Burkholderiales</taxon>
        <taxon>Oxalobacteraceae</taxon>
        <taxon>Telluria group</taxon>
        <taxon>Massilia</taxon>
    </lineage>
</organism>
<evidence type="ECO:0000259" key="2">
    <source>
        <dbReference type="Pfam" id="PF12680"/>
    </source>
</evidence>
<feature type="chain" id="PRO_5046428507" evidence="1">
    <location>
        <begin position="23"/>
        <end position="144"/>
    </location>
</feature>
<protein>
    <submittedName>
        <fullName evidence="3">Nuclear transport factor 2 family protein</fullName>
    </submittedName>
</protein>
<dbReference type="InterPro" id="IPR032710">
    <property type="entry name" value="NTF2-like_dom_sf"/>
</dbReference>
<gene>
    <name evidence="3" type="ORF">NX778_00400</name>
</gene>
<dbReference type="SUPFAM" id="SSF54427">
    <property type="entry name" value="NTF2-like"/>
    <property type="match status" value="1"/>
</dbReference>
<evidence type="ECO:0000313" key="4">
    <source>
        <dbReference type="Proteomes" id="UP001204621"/>
    </source>
</evidence>
<evidence type="ECO:0000313" key="3">
    <source>
        <dbReference type="EMBL" id="MCS0656525.1"/>
    </source>
</evidence>
<dbReference type="EMBL" id="JANUGU010000001">
    <property type="protein sequence ID" value="MCS0656525.1"/>
    <property type="molecule type" value="Genomic_DNA"/>
</dbReference>
<dbReference type="Pfam" id="PF12680">
    <property type="entry name" value="SnoaL_2"/>
    <property type="match status" value="1"/>
</dbReference>
<comment type="caution">
    <text evidence="3">The sequence shown here is derived from an EMBL/GenBank/DDBJ whole genome shotgun (WGS) entry which is preliminary data.</text>
</comment>
<feature type="signal peptide" evidence="1">
    <location>
        <begin position="1"/>
        <end position="22"/>
    </location>
</feature>
<evidence type="ECO:0000256" key="1">
    <source>
        <dbReference type="SAM" id="SignalP"/>
    </source>
</evidence>
<keyword evidence="4" id="KW-1185">Reference proteome</keyword>
<keyword evidence="1" id="KW-0732">Signal</keyword>
<feature type="domain" description="SnoaL-like" evidence="2">
    <location>
        <begin position="30"/>
        <end position="129"/>
    </location>
</feature>
<dbReference type="Gene3D" id="3.10.450.50">
    <property type="match status" value="1"/>
</dbReference>
<dbReference type="RefSeq" id="WP_258809717.1">
    <property type="nucleotide sequence ID" value="NZ_JANUGU010000001.1"/>
</dbReference>
<reference evidence="3 4" key="1">
    <citation type="submission" date="2022-08" db="EMBL/GenBank/DDBJ databases">
        <title>Reclassification of Massilia species as members of the genera Telluria, Duganella, Pseudoduganella, Mokoshia gen. nov. and Zemynaea gen. nov. using orthogonal and non-orthogonal genome-based approaches.</title>
        <authorList>
            <person name="Bowman J.P."/>
        </authorList>
    </citation>
    <scope>NUCLEOTIDE SEQUENCE [LARGE SCALE GENOMIC DNA]</scope>
    <source>
        <strain evidence="3 4">JCM 31606</strain>
    </source>
</reference>
<dbReference type="Proteomes" id="UP001204621">
    <property type="component" value="Unassembled WGS sequence"/>
</dbReference>
<accession>A0ABT2CTI7</accession>